<protein>
    <submittedName>
        <fullName evidence="1">Uncharacterized protein</fullName>
    </submittedName>
</protein>
<evidence type="ECO:0000313" key="1">
    <source>
        <dbReference type="EMBL" id="MCI87155.1"/>
    </source>
</evidence>
<proteinExistence type="predicted"/>
<evidence type="ECO:0000313" key="2">
    <source>
        <dbReference type="Proteomes" id="UP000265520"/>
    </source>
</evidence>
<sequence length="59" mass="6387">MIVIVRGGCAGFSALPWHLSQAQLRAFLGKIWILALEPGAGHCSQGRKVLTFELTFEGC</sequence>
<name>A0A392VK36_9FABA</name>
<organism evidence="1 2">
    <name type="scientific">Trifolium medium</name>
    <dbReference type="NCBI Taxonomy" id="97028"/>
    <lineage>
        <taxon>Eukaryota</taxon>
        <taxon>Viridiplantae</taxon>
        <taxon>Streptophyta</taxon>
        <taxon>Embryophyta</taxon>
        <taxon>Tracheophyta</taxon>
        <taxon>Spermatophyta</taxon>
        <taxon>Magnoliopsida</taxon>
        <taxon>eudicotyledons</taxon>
        <taxon>Gunneridae</taxon>
        <taxon>Pentapetalae</taxon>
        <taxon>rosids</taxon>
        <taxon>fabids</taxon>
        <taxon>Fabales</taxon>
        <taxon>Fabaceae</taxon>
        <taxon>Papilionoideae</taxon>
        <taxon>50 kb inversion clade</taxon>
        <taxon>NPAAA clade</taxon>
        <taxon>Hologalegina</taxon>
        <taxon>IRL clade</taxon>
        <taxon>Trifolieae</taxon>
        <taxon>Trifolium</taxon>
    </lineage>
</organism>
<comment type="caution">
    <text evidence="1">The sequence shown here is derived from an EMBL/GenBank/DDBJ whole genome shotgun (WGS) entry which is preliminary data.</text>
</comment>
<dbReference type="AlphaFoldDB" id="A0A392VK36"/>
<reference evidence="1 2" key="1">
    <citation type="journal article" date="2018" name="Front. Plant Sci.">
        <title>Red Clover (Trifolium pratense) and Zigzag Clover (T. medium) - A Picture of Genomic Similarities and Differences.</title>
        <authorList>
            <person name="Dluhosova J."/>
            <person name="Istvanek J."/>
            <person name="Nedelnik J."/>
            <person name="Repkova J."/>
        </authorList>
    </citation>
    <scope>NUCLEOTIDE SEQUENCE [LARGE SCALE GENOMIC DNA]</scope>
    <source>
        <strain evidence="2">cv. 10/8</strain>
        <tissue evidence="1">Leaf</tissue>
    </source>
</reference>
<keyword evidence="2" id="KW-1185">Reference proteome</keyword>
<dbReference type="EMBL" id="LXQA011158993">
    <property type="protein sequence ID" value="MCI87155.1"/>
    <property type="molecule type" value="Genomic_DNA"/>
</dbReference>
<dbReference type="Proteomes" id="UP000265520">
    <property type="component" value="Unassembled WGS sequence"/>
</dbReference>
<accession>A0A392VK36</accession>